<feature type="region of interest" description="Disordered" evidence="1">
    <location>
        <begin position="370"/>
        <end position="389"/>
    </location>
</feature>
<dbReference type="Proteomes" id="UP000242815">
    <property type="component" value="Unassembled WGS sequence"/>
</dbReference>
<dbReference type="CDD" id="cd00118">
    <property type="entry name" value="LysM"/>
    <property type="match status" value="1"/>
</dbReference>
<feature type="domain" description="LysM" evidence="2">
    <location>
        <begin position="180"/>
        <end position="236"/>
    </location>
</feature>
<dbReference type="NCBIfam" id="TIGR03505">
    <property type="entry name" value="FimV_core"/>
    <property type="match status" value="1"/>
</dbReference>
<dbReference type="EMBL" id="FOYD01000004">
    <property type="protein sequence ID" value="SFQ80826.1"/>
    <property type="molecule type" value="Genomic_DNA"/>
</dbReference>
<evidence type="ECO:0000313" key="4">
    <source>
        <dbReference type="Proteomes" id="UP000242815"/>
    </source>
</evidence>
<proteinExistence type="predicted"/>
<dbReference type="PROSITE" id="PS51782">
    <property type="entry name" value="LYSM"/>
    <property type="match status" value="1"/>
</dbReference>
<dbReference type="RefSeq" id="WP_177197820.1">
    <property type="nucleotide sequence ID" value="NZ_FOYD01000004.1"/>
</dbReference>
<sequence length="533" mass="57555">MKIQRRLILWVASLAALHSGYGLALGLGDLHLQSALNQPLAATIELSDVAGIGPGDIRASLASAEAFERAGIERPFFLTDLRFVPTVIDSRLVIRVESSRPVREPYLNFLVQLDRPDGALLREYTVLLDPPLYAPSPVTIDSVAAPRAAVQSAAAPVPAPARAPARGVAPAAVAPEAGSERYRTRPGDSLWSIARTTRSSEAVSLQQQMDAILALNPQAFVNGDPTRLRSDQVLTLPAGSREYRARVATAVAEPAPSAPAAAPASERVAGDRLRIEEPSPLPVDVELEERLHSLELRFRGLMAELEKRDAQIARLQAELEQRNLHRDNGKEIAQSASAEQSGLSGTAGEAQPLTANAGAEPLSGAIESTTAPAEELESAAPQDQLAAQEQAEESGWLARWWPLPTSLLAVLAGVWMLRPRREQEHEQPEALAEPALQPVHQPIIVPGSREVDPLTGVDLYLTYGRFADARIMLERAIADEPERLELRLRMLRVLAELGEGAAFAEQEQVALELGGDADRIAQLKARYPQLQPA</sequence>
<gene>
    <name evidence="3" type="ORF">SAMN05216578_104133</name>
</gene>
<dbReference type="InterPro" id="IPR018392">
    <property type="entry name" value="LysM"/>
</dbReference>
<dbReference type="Gene3D" id="3.10.350.10">
    <property type="entry name" value="LysM domain"/>
    <property type="match status" value="1"/>
</dbReference>
<dbReference type="AlphaFoldDB" id="A0A1I6BIR7"/>
<feature type="region of interest" description="Disordered" evidence="1">
    <location>
        <begin position="332"/>
        <end position="351"/>
    </location>
</feature>
<dbReference type="Pfam" id="PF25800">
    <property type="entry name" value="FimV_N"/>
    <property type="match status" value="1"/>
</dbReference>
<dbReference type="InterPro" id="IPR036779">
    <property type="entry name" value="LysM_dom_sf"/>
</dbReference>
<reference evidence="3 4" key="1">
    <citation type="submission" date="2016-10" db="EMBL/GenBank/DDBJ databases">
        <authorList>
            <person name="de Groot N.N."/>
        </authorList>
    </citation>
    <scope>NUCLEOTIDE SEQUENCE [LARGE SCALE GENOMIC DNA]</scope>
    <source>
        <strain evidence="3 4">JCM 18415</strain>
    </source>
</reference>
<evidence type="ECO:0000259" key="2">
    <source>
        <dbReference type="PROSITE" id="PS51782"/>
    </source>
</evidence>
<protein>
    <submittedName>
        <fullName evidence="3">FimV N-terminal domain-containing protein</fullName>
    </submittedName>
</protein>
<accession>A0A1I6BIR7</accession>
<organism evidence="3 4">
    <name type="scientific">Halopseudomonas formosensis</name>
    <dbReference type="NCBI Taxonomy" id="1002526"/>
    <lineage>
        <taxon>Bacteria</taxon>
        <taxon>Pseudomonadati</taxon>
        <taxon>Pseudomonadota</taxon>
        <taxon>Gammaproteobacteria</taxon>
        <taxon>Pseudomonadales</taxon>
        <taxon>Pseudomonadaceae</taxon>
        <taxon>Halopseudomonas</taxon>
    </lineage>
</organism>
<evidence type="ECO:0000313" key="3">
    <source>
        <dbReference type="EMBL" id="SFQ80826.1"/>
    </source>
</evidence>
<dbReference type="InterPro" id="IPR020012">
    <property type="entry name" value="LysM_FimV"/>
</dbReference>
<dbReference type="SMART" id="SM00257">
    <property type="entry name" value="LysM"/>
    <property type="match status" value="1"/>
</dbReference>
<feature type="compositionally biased region" description="Low complexity" evidence="1">
    <location>
        <begin position="379"/>
        <end position="389"/>
    </location>
</feature>
<dbReference type="InterPro" id="IPR057840">
    <property type="entry name" value="FimV_N"/>
</dbReference>
<evidence type="ECO:0000256" key="1">
    <source>
        <dbReference type="SAM" id="MobiDB-lite"/>
    </source>
</evidence>
<dbReference type="STRING" id="1002526.SAMN05216578_104133"/>
<name>A0A1I6BIR7_9GAMM</name>
<feature type="compositionally biased region" description="Polar residues" evidence="1">
    <location>
        <begin position="334"/>
        <end position="344"/>
    </location>
</feature>